<dbReference type="OrthoDB" id="498011at2759"/>
<dbReference type="GO" id="GO:0000428">
    <property type="term" value="C:DNA-directed RNA polymerase complex"/>
    <property type="evidence" value="ECO:0007669"/>
    <property type="project" value="UniProtKB-KW"/>
</dbReference>
<dbReference type="GO" id="GO:0016779">
    <property type="term" value="F:nucleotidyltransferase activity"/>
    <property type="evidence" value="ECO:0007669"/>
    <property type="project" value="UniProtKB-KW"/>
</dbReference>
<protein>
    <submittedName>
        <fullName evidence="5">DNA-directed RNA polymerase subunit beta</fullName>
    </submittedName>
</protein>
<keyword evidence="2" id="KW-0808">Transferase</keyword>
<dbReference type="AlphaFoldDB" id="A0A830BW76"/>
<evidence type="ECO:0000256" key="2">
    <source>
        <dbReference type="ARBA" id="ARBA00022679"/>
    </source>
</evidence>
<feature type="non-terminal residue" evidence="5">
    <location>
        <position position="1"/>
    </location>
</feature>
<dbReference type="PANTHER" id="PTHR34995:SF1">
    <property type="entry name" value="DNA-DIRECTED RNA POLYMERASE SUBUNIT BETA"/>
    <property type="match status" value="1"/>
</dbReference>
<keyword evidence="3" id="KW-0548">Nucleotidyltransferase</keyword>
<keyword evidence="1 5" id="KW-0240">DNA-directed RNA polymerase</keyword>
<evidence type="ECO:0000313" key="5">
    <source>
        <dbReference type="EMBL" id="GFP91006.1"/>
    </source>
</evidence>
<gene>
    <name evidence="5" type="ORF">PHJA_001244600</name>
</gene>
<comment type="caution">
    <text evidence="5">The sequence shown here is derived from an EMBL/GenBank/DDBJ whole genome shotgun (WGS) entry which is preliminary data.</text>
</comment>
<dbReference type="EMBL" id="BMAC01000232">
    <property type="protein sequence ID" value="GFP91006.1"/>
    <property type="molecule type" value="Genomic_DNA"/>
</dbReference>
<dbReference type="PANTHER" id="PTHR34995">
    <property type="entry name" value="DNA-DIRECTED RNA POLYMERASE SUBUNIT BETA"/>
    <property type="match status" value="1"/>
</dbReference>
<evidence type="ECO:0000256" key="1">
    <source>
        <dbReference type="ARBA" id="ARBA00022478"/>
    </source>
</evidence>
<proteinExistence type="predicted"/>
<keyword evidence="4" id="KW-0804">Transcription</keyword>
<keyword evidence="6" id="KW-1185">Reference proteome</keyword>
<accession>A0A830BW76</accession>
<name>A0A830BW76_9LAMI</name>
<reference evidence="5" key="1">
    <citation type="submission" date="2020-07" db="EMBL/GenBank/DDBJ databases">
        <title>Ethylene signaling mediates host invasion by parasitic plants.</title>
        <authorList>
            <person name="Yoshida S."/>
        </authorList>
    </citation>
    <scope>NUCLEOTIDE SEQUENCE</scope>
    <source>
        <strain evidence="5">Okayama</strain>
    </source>
</reference>
<evidence type="ECO:0000313" key="6">
    <source>
        <dbReference type="Proteomes" id="UP000653305"/>
    </source>
</evidence>
<evidence type="ECO:0000256" key="4">
    <source>
        <dbReference type="ARBA" id="ARBA00023163"/>
    </source>
</evidence>
<dbReference type="InterPro" id="IPR050254">
    <property type="entry name" value="RNA_pol_beta''_euk"/>
</dbReference>
<evidence type="ECO:0000256" key="3">
    <source>
        <dbReference type="ARBA" id="ARBA00022695"/>
    </source>
</evidence>
<sequence>YFGVSKESIKITKDPLIPINNSLGPLGTSFLIANVYSFYHLISHNQILVNNYLQFDNLNLKQTFQVIKYYLIDDNEQIYNPDPYSNIIFNLNWYFLHHNYCIRAHNLIQTIHLKQFVIIHRQFAGNCLALSKTTIHYR</sequence>
<organism evidence="5 6">
    <name type="scientific">Phtheirospermum japonicum</name>
    <dbReference type="NCBI Taxonomy" id="374723"/>
    <lineage>
        <taxon>Eukaryota</taxon>
        <taxon>Viridiplantae</taxon>
        <taxon>Streptophyta</taxon>
        <taxon>Embryophyta</taxon>
        <taxon>Tracheophyta</taxon>
        <taxon>Spermatophyta</taxon>
        <taxon>Magnoliopsida</taxon>
        <taxon>eudicotyledons</taxon>
        <taxon>Gunneridae</taxon>
        <taxon>Pentapetalae</taxon>
        <taxon>asterids</taxon>
        <taxon>lamiids</taxon>
        <taxon>Lamiales</taxon>
        <taxon>Orobanchaceae</taxon>
        <taxon>Orobanchaceae incertae sedis</taxon>
        <taxon>Phtheirospermum</taxon>
    </lineage>
</organism>
<dbReference type="Proteomes" id="UP000653305">
    <property type="component" value="Unassembled WGS sequence"/>
</dbReference>